<sequence>MYRQIRFFHSSRRLFHSPNLRSDAIGIFRSALKAVTPQEMVKNALSLSKTRLRVQGSEYMVYKNVYVVAFGKAVLGMARAVEDVLGHNIIRGVASIPCGLQDAIKESGNEDFIKSTLLRPGSPIHIIEGAKHNLPDDRAQYAATQIQNIATQVTENDILLVLISGGGSALLPSPIDAITLQEKLKTIKAVASSGGTIVDLNTVRKNLSKLKGGKLAQLAYPAKVVTLILSDVIGDPLDIIASGPTVPDQSNPRDCLEIFRKLKAEEKVPKSVMQYLQGMADQPKPESQNNREFANVHNVLVGTNRIAVKAAAAEAANLGYTPIIASTTLEGEAGEVGKSFANLASIALTGNPIPGNSPVADKDLTSENVINQIKGAQKPLCVIGAGETTVTIKGTGKGGRNQEMVLSSALLMQQAQQIFSKEDGVVFLSAGTDGQDGPTPAAGALATPSQVNEATKHGLSAQEFIDNNDSYTFYSNFLNGRDHVVTGLTGTNVMDIQVLLV</sequence>
<dbReference type="InterPro" id="IPR039760">
    <property type="entry name" value="MOFRL_protein"/>
</dbReference>
<dbReference type="STRING" id="45351.A7SEK0"/>
<evidence type="ECO:0000256" key="8">
    <source>
        <dbReference type="ARBA" id="ARBA00022679"/>
    </source>
</evidence>
<dbReference type="OrthoDB" id="44918at2759"/>
<dbReference type="InParanoid" id="A7SEK0"/>
<evidence type="ECO:0000256" key="12">
    <source>
        <dbReference type="ARBA" id="ARBA00051351"/>
    </source>
</evidence>
<dbReference type="FunFam" id="3.40.1480.10:FF:000003">
    <property type="entry name" value="D-glycerate 2-kinase"/>
    <property type="match status" value="1"/>
</dbReference>
<comment type="catalytic activity">
    <reaction evidence="12">
        <text>(R)-glycerate + ATP = (2R)-2-phosphoglycerate + ADP + H(+)</text>
        <dbReference type="Rhea" id="RHEA:27377"/>
        <dbReference type="ChEBI" id="CHEBI:15378"/>
        <dbReference type="ChEBI" id="CHEBI:16659"/>
        <dbReference type="ChEBI" id="CHEBI:30616"/>
        <dbReference type="ChEBI" id="CHEBI:58289"/>
        <dbReference type="ChEBI" id="CHEBI:456216"/>
        <dbReference type="EC" id="2.7.1.165"/>
    </reaction>
</comment>
<dbReference type="Proteomes" id="UP000001593">
    <property type="component" value="Unassembled WGS sequence"/>
</dbReference>
<evidence type="ECO:0000259" key="14">
    <source>
        <dbReference type="Pfam" id="PF05161"/>
    </source>
</evidence>
<evidence type="ECO:0000256" key="2">
    <source>
        <dbReference type="ARBA" id="ARBA00001946"/>
    </source>
</evidence>
<comment type="catalytic activity">
    <reaction evidence="1">
        <text>(R)-glycerate + ATP = (2R)-3-phosphoglycerate + ADP + H(+)</text>
        <dbReference type="Rhea" id="RHEA:23516"/>
        <dbReference type="ChEBI" id="CHEBI:15378"/>
        <dbReference type="ChEBI" id="CHEBI:16659"/>
        <dbReference type="ChEBI" id="CHEBI:30616"/>
        <dbReference type="ChEBI" id="CHEBI:58272"/>
        <dbReference type="ChEBI" id="CHEBI:456216"/>
        <dbReference type="EC" id="2.7.1.31"/>
    </reaction>
</comment>
<dbReference type="InterPro" id="IPR025286">
    <property type="entry name" value="MOFRL_assoc_dom"/>
</dbReference>
<keyword evidence="9" id="KW-0547">Nucleotide-binding</keyword>
<dbReference type="PhylomeDB" id="A7SEK0"/>
<evidence type="ECO:0000256" key="7">
    <source>
        <dbReference type="ARBA" id="ARBA00020720"/>
    </source>
</evidence>
<feature type="non-terminal residue" evidence="16">
    <location>
        <position position="1"/>
    </location>
</feature>
<dbReference type="InterPro" id="IPR007835">
    <property type="entry name" value="MOFRL"/>
</dbReference>
<accession>A7SEK0</accession>
<dbReference type="PANTHER" id="PTHR12227:SF0">
    <property type="entry name" value="GLYCERATE KINASE"/>
    <property type="match status" value="1"/>
</dbReference>
<dbReference type="InterPro" id="IPR038614">
    <property type="entry name" value="GK_N_sf"/>
</dbReference>
<dbReference type="AlphaFoldDB" id="A7SEK0"/>
<gene>
    <name evidence="16" type="ORF">NEMVEDRAFT_v1g188893</name>
</gene>
<dbReference type="Gene3D" id="3.40.1480.10">
    <property type="entry name" value="MOFRL domain"/>
    <property type="match status" value="1"/>
</dbReference>
<dbReference type="Pfam" id="PF13660">
    <property type="entry name" value="DUF4147"/>
    <property type="match status" value="1"/>
</dbReference>
<evidence type="ECO:0000256" key="11">
    <source>
        <dbReference type="ARBA" id="ARBA00022840"/>
    </source>
</evidence>
<keyword evidence="17" id="KW-1185">Reference proteome</keyword>
<dbReference type="GO" id="GO:0005737">
    <property type="term" value="C:cytoplasm"/>
    <property type="evidence" value="ECO:0000318"/>
    <property type="project" value="GO_Central"/>
</dbReference>
<dbReference type="Pfam" id="PF05161">
    <property type="entry name" value="MOFRL"/>
    <property type="match status" value="1"/>
</dbReference>
<organism evidence="16 17">
    <name type="scientific">Nematostella vectensis</name>
    <name type="common">Starlet sea anemone</name>
    <dbReference type="NCBI Taxonomy" id="45351"/>
    <lineage>
        <taxon>Eukaryota</taxon>
        <taxon>Metazoa</taxon>
        <taxon>Cnidaria</taxon>
        <taxon>Anthozoa</taxon>
        <taxon>Hexacorallia</taxon>
        <taxon>Actiniaria</taxon>
        <taxon>Edwardsiidae</taxon>
        <taxon>Nematostella</taxon>
    </lineage>
</organism>
<dbReference type="FunCoup" id="A7SEK0">
    <property type="interactions" value="89"/>
</dbReference>
<evidence type="ECO:0000256" key="10">
    <source>
        <dbReference type="ARBA" id="ARBA00022777"/>
    </source>
</evidence>
<dbReference type="GO" id="GO:0005524">
    <property type="term" value="F:ATP binding"/>
    <property type="evidence" value="ECO:0007669"/>
    <property type="project" value="UniProtKB-KW"/>
</dbReference>
<dbReference type="GO" id="GO:0008887">
    <property type="term" value="F:glycerate kinase activity"/>
    <property type="evidence" value="ECO:0000318"/>
    <property type="project" value="GO_Central"/>
</dbReference>
<dbReference type="OMA" id="GKAAWRM"/>
<dbReference type="PANTHER" id="PTHR12227">
    <property type="entry name" value="GLYCERATE KINASE"/>
    <property type="match status" value="1"/>
</dbReference>
<feature type="domain" description="MOFRL-associated" evidence="15">
    <location>
        <begin position="26"/>
        <end position="277"/>
    </location>
</feature>
<evidence type="ECO:0000313" key="16">
    <source>
        <dbReference type="EMBL" id="EDO37891.1"/>
    </source>
</evidence>
<dbReference type="InterPro" id="IPR037035">
    <property type="entry name" value="GK-like_C_sf"/>
</dbReference>
<keyword evidence="8" id="KW-0808">Transferase</keyword>
<name>A7SEK0_NEMVE</name>
<dbReference type="GO" id="GO:0043798">
    <property type="term" value="F:glycerate 2-kinase activity"/>
    <property type="evidence" value="ECO:0007669"/>
    <property type="project" value="UniProtKB-EC"/>
</dbReference>
<dbReference type="HOGENOM" id="CLU_032279_0_0_1"/>
<protein>
    <recommendedName>
        <fullName evidence="7">Glycerate kinase</fullName>
        <ecNumber evidence="13">2.7.1.165</ecNumber>
        <ecNumber evidence="6">2.7.1.31</ecNumber>
    </recommendedName>
</protein>
<evidence type="ECO:0000256" key="6">
    <source>
        <dbReference type="ARBA" id="ARBA00012101"/>
    </source>
</evidence>
<evidence type="ECO:0000256" key="3">
    <source>
        <dbReference type="ARBA" id="ARBA00005393"/>
    </source>
</evidence>
<reference evidence="16 17" key="1">
    <citation type="journal article" date="2007" name="Science">
        <title>Sea anemone genome reveals ancestral eumetazoan gene repertoire and genomic organization.</title>
        <authorList>
            <person name="Putnam N.H."/>
            <person name="Srivastava M."/>
            <person name="Hellsten U."/>
            <person name="Dirks B."/>
            <person name="Chapman J."/>
            <person name="Salamov A."/>
            <person name="Terry A."/>
            <person name="Shapiro H."/>
            <person name="Lindquist E."/>
            <person name="Kapitonov V.V."/>
            <person name="Jurka J."/>
            <person name="Genikhovich G."/>
            <person name="Grigoriev I.V."/>
            <person name="Lucas S.M."/>
            <person name="Steele R.E."/>
            <person name="Finnerty J.R."/>
            <person name="Technau U."/>
            <person name="Martindale M.Q."/>
            <person name="Rokhsar D.S."/>
        </authorList>
    </citation>
    <scope>NUCLEOTIDE SEQUENCE [LARGE SCALE GENOMIC DNA]</scope>
    <source>
        <strain evidence="17">CH2 X CH6</strain>
    </source>
</reference>
<dbReference type="EMBL" id="DS469637">
    <property type="protein sequence ID" value="EDO37891.1"/>
    <property type="molecule type" value="Genomic_DNA"/>
</dbReference>
<evidence type="ECO:0000259" key="15">
    <source>
        <dbReference type="Pfam" id="PF13660"/>
    </source>
</evidence>
<evidence type="ECO:0000256" key="9">
    <source>
        <dbReference type="ARBA" id="ARBA00022741"/>
    </source>
</evidence>
<dbReference type="KEGG" id="nve:5509428"/>
<feature type="domain" description="MOFRL" evidence="14">
    <location>
        <begin position="381"/>
        <end position="495"/>
    </location>
</feature>
<evidence type="ECO:0000256" key="1">
    <source>
        <dbReference type="ARBA" id="ARBA00000694"/>
    </source>
</evidence>
<evidence type="ECO:0000256" key="5">
    <source>
        <dbReference type="ARBA" id="ARBA00011738"/>
    </source>
</evidence>
<keyword evidence="10" id="KW-0418">Kinase</keyword>
<evidence type="ECO:0000313" key="17">
    <source>
        <dbReference type="Proteomes" id="UP000001593"/>
    </source>
</evidence>
<dbReference type="FunFam" id="3.40.50.10180:FF:000001">
    <property type="entry name" value="Glycerate kinase"/>
    <property type="match status" value="1"/>
</dbReference>
<dbReference type="Gene3D" id="3.40.50.10180">
    <property type="entry name" value="Glycerate kinase, MOFRL-like N-terminal domain"/>
    <property type="match status" value="1"/>
</dbReference>
<dbReference type="eggNOG" id="KOG3935">
    <property type="taxonomic scope" value="Eukaryota"/>
</dbReference>
<comment type="subunit">
    <text evidence="5">Homodimer.</text>
</comment>
<dbReference type="EC" id="2.7.1.165" evidence="13"/>
<dbReference type="EC" id="2.7.1.31" evidence="6"/>
<keyword evidence="11" id="KW-0067">ATP-binding</keyword>
<proteinExistence type="inferred from homology"/>
<evidence type="ECO:0000256" key="4">
    <source>
        <dbReference type="ARBA" id="ARBA00006284"/>
    </source>
</evidence>
<comment type="cofactor">
    <cofactor evidence="2">
        <name>Mg(2+)</name>
        <dbReference type="ChEBI" id="CHEBI:18420"/>
    </cofactor>
</comment>
<dbReference type="SUPFAM" id="SSF82544">
    <property type="entry name" value="GckA/TtuD-like"/>
    <property type="match status" value="1"/>
</dbReference>
<comment type="similarity">
    <text evidence="3">Belongs to the glycerate kinase type-2 family.</text>
</comment>
<comment type="similarity">
    <text evidence="4">Belongs to the glycerate kinase type-1 family.</text>
</comment>
<evidence type="ECO:0000256" key="13">
    <source>
        <dbReference type="ARBA" id="ARBA00066758"/>
    </source>
</evidence>